<dbReference type="RefSeq" id="WP_204516745.1">
    <property type="nucleotide sequence ID" value="NZ_BAABIN010000009.1"/>
</dbReference>
<evidence type="ECO:0000313" key="2">
    <source>
        <dbReference type="Proteomes" id="UP000717624"/>
    </source>
</evidence>
<dbReference type="Proteomes" id="UP000717624">
    <property type="component" value="Unassembled WGS sequence"/>
</dbReference>
<keyword evidence="2" id="KW-1185">Reference proteome</keyword>
<dbReference type="AlphaFoldDB" id="A0A939BNH3"/>
<dbReference type="InterPro" id="IPR012675">
    <property type="entry name" value="Beta-grasp_dom_sf"/>
</dbReference>
<dbReference type="Pfam" id="PF02597">
    <property type="entry name" value="ThiS"/>
    <property type="match status" value="1"/>
</dbReference>
<dbReference type="CDD" id="cd00565">
    <property type="entry name" value="Ubl_ThiS"/>
    <property type="match status" value="1"/>
</dbReference>
<dbReference type="PANTHER" id="PTHR34472:SF1">
    <property type="entry name" value="SULFUR CARRIER PROTEIN THIS"/>
    <property type="match status" value="1"/>
</dbReference>
<proteinExistence type="predicted"/>
<comment type="caution">
    <text evidence="1">The sequence shown here is derived from an EMBL/GenBank/DDBJ whole genome shotgun (WGS) entry which is preliminary data.</text>
</comment>
<dbReference type="NCBIfam" id="TIGR01683">
    <property type="entry name" value="thiS"/>
    <property type="match status" value="1"/>
</dbReference>
<evidence type="ECO:0000313" key="1">
    <source>
        <dbReference type="EMBL" id="MBM7589050.1"/>
    </source>
</evidence>
<dbReference type="InterPro" id="IPR016155">
    <property type="entry name" value="Mopterin_synth/thiamin_S_b"/>
</dbReference>
<dbReference type="PANTHER" id="PTHR34472">
    <property type="entry name" value="SULFUR CARRIER PROTEIN THIS"/>
    <property type="match status" value="1"/>
</dbReference>
<dbReference type="EMBL" id="JAFBEB010000001">
    <property type="protein sequence ID" value="MBM7589050.1"/>
    <property type="molecule type" value="Genomic_DNA"/>
</dbReference>
<protein>
    <submittedName>
        <fullName evidence="1">Sulfur carrier protein</fullName>
    </submittedName>
</protein>
<organism evidence="1 2">
    <name type="scientific">Brevibacillus fulvus</name>
    <dbReference type="NCBI Taxonomy" id="1125967"/>
    <lineage>
        <taxon>Bacteria</taxon>
        <taxon>Bacillati</taxon>
        <taxon>Bacillota</taxon>
        <taxon>Bacilli</taxon>
        <taxon>Bacillales</taxon>
        <taxon>Paenibacillaceae</taxon>
        <taxon>Brevibacillus</taxon>
    </lineage>
</organism>
<dbReference type="Gene3D" id="3.10.20.30">
    <property type="match status" value="1"/>
</dbReference>
<gene>
    <name evidence="1" type="ORF">JOD01_000636</name>
</gene>
<dbReference type="InterPro" id="IPR010035">
    <property type="entry name" value="Thi_S"/>
</dbReference>
<dbReference type="InterPro" id="IPR003749">
    <property type="entry name" value="ThiS/MoaD-like"/>
</dbReference>
<accession>A0A939BNH3</accession>
<dbReference type="SUPFAM" id="SSF54285">
    <property type="entry name" value="MoaD/ThiS"/>
    <property type="match status" value="1"/>
</dbReference>
<reference evidence="1" key="1">
    <citation type="submission" date="2021-01" db="EMBL/GenBank/DDBJ databases">
        <title>Genomic Encyclopedia of Type Strains, Phase IV (KMG-IV): sequencing the most valuable type-strain genomes for metagenomic binning, comparative biology and taxonomic classification.</title>
        <authorList>
            <person name="Goeker M."/>
        </authorList>
    </citation>
    <scope>NUCLEOTIDE SEQUENCE</scope>
    <source>
        <strain evidence="1">DSM 25523</strain>
    </source>
</reference>
<name>A0A939BNH3_9BACL</name>
<sequence>MQLQVNGKIVEVNNVRTVHELLDYFQLQAKIVVVEANGEIVDRARYETTPVAEGDRIEIVHFVGGG</sequence>